<dbReference type="SUPFAM" id="SSF58104">
    <property type="entry name" value="Methyl-accepting chemotaxis protein (MCP) signaling domain"/>
    <property type="match status" value="1"/>
</dbReference>
<dbReference type="RefSeq" id="WP_210598195.1">
    <property type="nucleotide sequence ID" value="NZ_JAGKSQ010000006.1"/>
</dbReference>
<feature type="domain" description="Methyl-accepting transducer" evidence="5">
    <location>
        <begin position="74"/>
        <end position="324"/>
    </location>
</feature>
<organism evidence="6 7">
    <name type="scientific">Halalkalibacter suaedae</name>
    <dbReference type="NCBI Taxonomy" id="2822140"/>
    <lineage>
        <taxon>Bacteria</taxon>
        <taxon>Bacillati</taxon>
        <taxon>Bacillota</taxon>
        <taxon>Bacilli</taxon>
        <taxon>Bacillales</taxon>
        <taxon>Bacillaceae</taxon>
        <taxon>Halalkalibacter</taxon>
    </lineage>
</organism>
<proteinExistence type="inferred from homology"/>
<reference evidence="6" key="1">
    <citation type="submission" date="2021-03" db="EMBL/GenBank/DDBJ databases">
        <title>Bacillus suaedae sp. nov., isolated from Suaeda aralocaspica.</title>
        <authorList>
            <person name="Lei R.F.R."/>
        </authorList>
    </citation>
    <scope>NUCLEOTIDE SEQUENCE</scope>
    <source>
        <strain evidence="6">YZJH907-2</strain>
    </source>
</reference>
<evidence type="ECO:0000313" key="6">
    <source>
        <dbReference type="EMBL" id="MBP3952463.1"/>
    </source>
</evidence>
<evidence type="ECO:0000256" key="1">
    <source>
        <dbReference type="ARBA" id="ARBA00022500"/>
    </source>
</evidence>
<keyword evidence="4" id="KW-0175">Coiled coil</keyword>
<evidence type="ECO:0000256" key="2">
    <source>
        <dbReference type="ARBA" id="ARBA00029447"/>
    </source>
</evidence>
<evidence type="ECO:0000259" key="5">
    <source>
        <dbReference type="PROSITE" id="PS50111"/>
    </source>
</evidence>
<feature type="coiled-coil region" evidence="4">
    <location>
        <begin position="89"/>
        <end position="116"/>
    </location>
</feature>
<evidence type="ECO:0000256" key="4">
    <source>
        <dbReference type="SAM" id="Coils"/>
    </source>
</evidence>
<dbReference type="InterPro" id="IPR024478">
    <property type="entry name" value="HlyB_4HB_MCP"/>
</dbReference>
<dbReference type="PANTHER" id="PTHR43531">
    <property type="entry name" value="PROTEIN ICFG"/>
    <property type="match status" value="1"/>
</dbReference>
<dbReference type="PROSITE" id="PS50111">
    <property type="entry name" value="CHEMOTAXIS_TRANSDUC_2"/>
    <property type="match status" value="1"/>
</dbReference>
<keyword evidence="3" id="KW-0807">Transducer</keyword>
<dbReference type="GO" id="GO:0007165">
    <property type="term" value="P:signal transduction"/>
    <property type="evidence" value="ECO:0007669"/>
    <property type="project" value="UniProtKB-KW"/>
</dbReference>
<dbReference type="InterPro" id="IPR051310">
    <property type="entry name" value="MCP_chemotaxis"/>
</dbReference>
<dbReference type="Pfam" id="PF00015">
    <property type="entry name" value="MCPsignal"/>
    <property type="match status" value="1"/>
</dbReference>
<name>A0A940WVG2_9BACI</name>
<dbReference type="AlphaFoldDB" id="A0A940WVG2"/>
<dbReference type="SMART" id="SM00283">
    <property type="entry name" value="MA"/>
    <property type="match status" value="1"/>
</dbReference>
<sequence length="488" mass="55117">MFKRKRKLTKANTVLQLVSEGDLSTEISKVGRIYESNPTNGVLRKTVLMFSRLVRIVDRSTNQIYSKVTTLSDTSLHLENEVDYVATTLQELAKDIQQTENKTRKLTDELNDVKTSSETIIDKNKQNQHSIKLMEDYLGEGRSSSTHSLEIIKKLDHEGERHSAATLDLLGASKKISVINEMVKNMAERINLLTLNANIEAARSEGTKQEFTTVAMEIGLLSRQSQQATDEIQSLISKVQAKIADSANRTSTVLSLVNEGVQSISESKHALNKIEEEILLIKPRLDVISDEGMIIVESNSVSKEALQHTSTIIEQLSRGSERILASTLEQKLLIESLSTTIHETIQDMFTLSAVVSQFKLPNRNPENPLHEKVEALFKHALTVRGIMVNMINSTDTEKIASWQLNKEQAEAILARELNQLEAFITSKHDEHFLDSFKKAWEDFQEITQINQRLMLEGQYEEAKLNLVTRGRIRFKKVSDTCTLWLDAS</sequence>
<comment type="similarity">
    <text evidence="2">Belongs to the methyl-accepting chemotaxis (MCP) protein family.</text>
</comment>
<accession>A0A940WVG2</accession>
<dbReference type="GO" id="GO:0006935">
    <property type="term" value="P:chemotaxis"/>
    <property type="evidence" value="ECO:0007669"/>
    <property type="project" value="UniProtKB-KW"/>
</dbReference>
<dbReference type="Gene3D" id="1.10.287.950">
    <property type="entry name" value="Methyl-accepting chemotaxis protein"/>
    <property type="match status" value="1"/>
</dbReference>
<dbReference type="PANTHER" id="PTHR43531:SF11">
    <property type="entry name" value="METHYL-ACCEPTING CHEMOTAXIS PROTEIN 3"/>
    <property type="match status" value="1"/>
</dbReference>
<dbReference type="Pfam" id="PF12729">
    <property type="entry name" value="4HB_MCP_1"/>
    <property type="match status" value="1"/>
</dbReference>
<protein>
    <submittedName>
        <fullName evidence="6">MCP four helix bundle domain-containing protein</fullName>
    </submittedName>
</protein>
<keyword evidence="1" id="KW-0145">Chemotaxis</keyword>
<comment type="caution">
    <text evidence="6">The sequence shown here is derived from an EMBL/GenBank/DDBJ whole genome shotgun (WGS) entry which is preliminary data.</text>
</comment>
<dbReference type="EMBL" id="JAGKSQ010000006">
    <property type="protein sequence ID" value="MBP3952463.1"/>
    <property type="molecule type" value="Genomic_DNA"/>
</dbReference>
<dbReference type="InterPro" id="IPR004089">
    <property type="entry name" value="MCPsignal_dom"/>
</dbReference>
<keyword evidence="7" id="KW-1185">Reference proteome</keyword>
<dbReference type="GO" id="GO:0005886">
    <property type="term" value="C:plasma membrane"/>
    <property type="evidence" value="ECO:0007669"/>
    <property type="project" value="TreeGrafter"/>
</dbReference>
<evidence type="ECO:0000313" key="7">
    <source>
        <dbReference type="Proteomes" id="UP000678228"/>
    </source>
</evidence>
<dbReference type="Proteomes" id="UP000678228">
    <property type="component" value="Unassembled WGS sequence"/>
</dbReference>
<dbReference type="GO" id="GO:0004888">
    <property type="term" value="F:transmembrane signaling receptor activity"/>
    <property type="evidence" value="ECO:0007669"/>
    <property type="project" value="TreeGrafter"/>
</dbReference>
<gene>
    <name evidence="6" type="ORF">J7W16_15165</name>
</gene>
<evidence type="ECO:0000256" key="3">
    <source>
        <dbReference type="PROSITE-ProRule" id="PRU00284"/>
    </source>
</evidence>